<reference evidence="2" key="1">
    <citation type="journal article" date="2020" name="Stud. Mycol.">
        <title>101 Dothideomycetes genomes: a test case for predicting lifestyles and emergence of pathogens.</title>
        <authorList>
            <person name="Haridas S."/>
            <person name="Albert R."/>
            <person name="Binder M."/>
            <person name="Bloem J."/>
            <person name="Labutti K."/>
            <person name="Salamov A."/>
            <person name="Andreopoulos B."/>
            <person name="Baker S."/>
            <person name="Barry K."/>
            <person name="Bills G."/>
            <person name="Bluhm B."/>
            <person name="Cannon C."/>
            <person name="Castanera R."/>
            <person name="Culley D."/>
            <person name="Daum C."/>
            <person name="Ezra D."/>
            <person name="Gonzalez J."/>
            <person name="Henrissat B."/>
            <person name="Kuo A."/>
            <person name="Liang C."/>
            <person name="Lipzen A."/>
            <person name="Lutzoni F."/>
            <person name="Magnuson J."/>
            <person name="Mondo S."/>
            <person name="Nolan M."/>
            <person name="Ohm R."/>
            <person name="Pangilinan J."/>
            <person name="Park H.-J."/>
            <person name="Ramirez L."/>
            <person name="Alfaro M."/>
            <person name="Sun H."/>
            <person name="Tritt A."/>
            <person name="Yoshinaga Y."/>
            <person name="Zwiers L.-H."/>
            <person name="Turgeon B."/>
            <person name="Goodwin S."/>
            <person name="Spatafora J."/>
            <person name="Crous P."/>
            <person name="Grigoriev I."/>
        </authorList>
    </citation>
    <scope>NUCLEOTIDE SEQUENCE</scope>
    <source>
        <strain evidence="2">CBS 175.79</strain>
    </source>
</reference>
<evidence type="ECO:0000256" key="1">
    <source>
        <dbReference type="SAM" id="MobiDB-lite"/>
    </source>
</evidence>
<dbReference type="AlphaFoldDB" id="A0A6A5X8I3"/>
<feature type="region of interest" description="Disordered" evidence="1">
    <location>
        <begin position="1"/>
        <end position="92"/>
    </location>
</feature>
<evidence type="ECO:0000313" key="2">
    <source>
        <dbReference type="EMBL" id="KAF2009221.1"/>
    </source>
</evidence>
<dbReference type="EMBL" id="ML978079">
    <property type="protein sequence ID" value="KAF2009221.1"/>
    <property type="molecule type" value="Genomic_DNA"/>
</dbReference>
<dbReference type="OrthoDB" id="2017405at2759"/>
<dbReference type="Proteomes" id="UP000799778">
    <property type="component" value="Unassembled WGS sequence"/>
</dbReference>
<feature type="compositionally biased region" description="Low complexity" evidence="1">
    <location>
        <begin position="73"/>
        <end position="92"/>
    </location>
</feature>
<dbReference type="Pfam" id="PF11326">
    <property type="entry name" value="PANTS-like"/>
    <property type="match status" value="1"/>
</dbReference>
<dbReference type="RefSeq" id="XP_033377560.1">
    <property type="nucleotide sequence ID" value="XM_033529560.1"/>
</dbReference>
<dbReference type="GeneID" id="54286957"/>
<evidence type="ECO:0000313" key="3">
    <source>
        <dbReference type="Proteomes" id="UP000799778"/>
    </source>
</evidence>
<feature type="compositionally biased region" description="Low complexity" evidence="1">
    <location>
        <begin position="17"/>
        <end position="55"/>
    </location>
</feature>
<sequence length="197" mass="21763">MGWWPFSNSSGSAPADTTSIPTTSTTPSIPTSTPTTSSQTQAPLPPSSTTTSTTQQDDEFHAAFPHLAPPTTSPTSPSDSASSTSTSTSPYPTKMSCTAAFDAAFYCSSLGGHFNDIYRYGELRSCSDHWRDWRFCMGLNVYGKARQEEMIANHYKEKEDKVRGKPNSEDIWDRRGDDERIERPFGRAEEEARRVEG</sequence>
<accession>A0A6A5X8I3</accession>
<keyword evidence="3" id="KW-1185">Reference proteome</keyword>
<organism evidence="2 3">
    <name type="scientific">Aaosphaeria arxii CBS 175.79</name>
    <dbReference type="NCBI Taxonomy" id="1450172"/>
    <lineage>
        <taxon>Eukaryota</taxon>
        <taxon>Fungi</taxon>
        <taxon>Dikarya</taxon>
        <taxon>Ascomycota</taxon>
        <taxon>Pezizomycotina</taxon>
        <taxon>Dothideomycetes</taxon>
        <taxon>Pleosporomycetidae</taxon>
        <taxon>Pleosporales</taxon>
        <taxon>Pleosporales incertae sedis</taxon>
        <taxon>Aaosphaeria</taxon>
    </lineage>
</organism>
<name>A0A6A5X8I3_9PLEO</name>
<dbReference type="PANTHER" id="PTHR28052">
    <property type="entry name" value="UPF0545 PROTEIN C22ORF39"/>
    <property type="match status" value="1"/>
</dbReference>
<dbReference type="InterPro" id="IPR021475">
    <property type="entry name" value="Pants/Emi1-like"/>
</dbReference>
<evidence type="ECO:0008006" key="4">
    <source>
        <dbReference type="Google" id="ProtNLM"/>
    </source>
</evidence>
<gene>
    <name evidence="2" type="ORF">BU24DRAFT_428762</name>
</gene>
<feature type="compositionally biased region" description="Polar residues" evidence="1">
    <location>
        <begin position="1"/>
        <end position="16"/>
    </location>
</feature>
<protein>
    <recommendedName>
        <fullName evidence="4">DUF3128 domain-containing protein</fullName>
    </recommendedName>
</protein>
<dbReference type="PANTHER" id="PTHR28052:SF1">
    <property type="entry name" value="UPF0545 PROTEIN C22ORF39"/>
    <property type="match status" value="1"/>
</dbReference>
<proteinExistence type="predicted"/>